<reference evidence="1" key="1">
    <citation type="submission" date="2021-01" db="EMBL/GenBank/DDBJ databases">
        <authorList>
            <consortium name="Genoscope - CEA"/>
            <person name="William W."/>
        </authorList>
    </citation>
    <scope>NUCLEOTIDE SEQUENCE</scope>
</reference>
<evidence type="ECO:0000313" key="1">
    <source>
        <dbReference type="EMBL" id="CAD8060858.1"/>
    </source>
</evidence>
<sequence>MYKKLKKISNLIISIIIEIDIIYCQQIKLKYKLATQPLLETLPKDYHKMPSNYDFSHKRINWKEHEKDFVLRTDAVWEKDQLKDWFRLYTKVRNYQNFSVFILIQQQINIL</sequence>
<dbReference type="AlphaFoldDB" id="A0A8S1KZU3"/>
<dbReference type="Proteomes" id="UP000692954">
    <property type="component" value="Unassembled WGS sequence"/>
</dbReference>
<accession>A0A8S1KZU3</accession>
<dbReference type="EMBL" id="CAJJDN010000015">
    <property type="protein sequence ID" value="CAD8060858.1"/>
    <property type="molecule type" value="Genomic_DNA"/>
</dbReference>
<comment type="caution">
    <text evidence="1">The sequence shown here is derived from an EMBL/GenBank/DDBJ whole genome shotgun (WGS) entry which is preliminary data.</text>
</comment>
<proteinExistence type="predicted"/>
<gene>
    <name evidence="1" type="ORF">PSON_ATCC_30995.1.T0150008</name>
</gene>
<dbReference type="OrthoDB" id="282181at2759"/>
<evidence type="ECO:0000313" key="2">
    <source>
        <dbReference type="Proteomes" id="UP000692954"/>
    </source>
</evidence>
<organism evidence="1 2">
    <name type="scientific">Paramecium sonneborni</name>
    <dbReference type="NCBI Taxonomy" id="65129"/>
    <lineage>
        <taxon>Eukaryota</taxon>
        <taxon>Sar</taxon>
        <taxon>Alveolata</taxon>
        <taxon>Ciliophora</taxon>
        <taxon>Intramacronucleata</taxon>
        <taxon>Oligohymenophorea</taxon>
        <taxon>Peniculida</taxon>
        <taxon>Parameciidae</taxon>
        <taxon>Paramecium</taxon>
    </lineage>
</organism>
<keyword evidence="2" id="KW-1185">Reference proteome</keyword>
<protein>
    <submittedName>
        <fullName evidence="1">Uncharacterized protein</fullName>
    </submittedName>
</protein>
<name>A0A8S1KZU3_9CILI</name>